<evidence type="ECO:0000256" key="4">
    <source>
        <dbReference type="ARBA" id="ARBA00022989"/>
    </source>
</evidence>
<dbReference type="InterPro" id="IPR020846">
    <property type="entry name" value="MFS_dom"/>
</dbReference>
<dbReference type="PANTHER" id="PTHR43124:SF3">
    <property type="entry name" value="CHLORAMPHENICOL EFFLUX PUMP RV0191"/>
    <property type="match status" value="1"/>
</dbReference>
<keyword evidence="2" id="KW-1003">Cell membrane</keyword>
<dbReference type="InterPro" id="IPR036259">
    <property type="entry name" value="MFS_trans_sf"/>
</dbReference>
<dbReference type="RefSeq" id="WP_184735820.1">
    <property type="nucleotide sequence ID" value="NZ_BMRW01000007.1"/>
</dbReference>
<dbReference type="EMBL" id="JACHJG010000009">
    <property type="protein sequence ID" value="MBB4888296.1"/>
    <property type="molecule type" value="Genomic_DNA"/>
</dbReference>
<feature type="transmembrane region" description="Helical" evidence="6">
    <location>
        <begin position="298"/>
        <end position="317"/>
    </location>
</feature>
<dbReference type="AlphaFoldDB" id="A0A7W7LER7"/>
<dbReference type="CDD" id="cd17324">
    <property type="entry name" value="MFS_NepI_like"/>
    <property type="match status" value="1"/>
</dbReference>
<feature type="transmembrane region" description="Helical" evidence="6">
    <location>
        <begin position="162"/>
        <end position="183"/>
    </location>
</feature>
<dbReference type="InterPro" id="IPR050189">
    <property type="entry name" value="MFS_Efflux_Transporters"/>
</dbReference>
<feature type="transmembrane region" description="Helical" evidence="6">
    <location>
        <begin position="234"/>
        <end position="256"/>
    </location>
</feature>
<dbReference type="GO" id="GO:0022857">
    <property type="term" value="F:transmembrane transporter activity"/>
    <property type="evidence" value="ECO:0007669"/>
    <property type="project" value="InterPro"/>
</dbReference>
<feature type="domain" description="Major facilitator superfamily (MFS) profile" evidence="7">
    <location>
        <begin position="37"/>
        <end position="412"/>
    </location>
</feature>
<evidence type="ECO:0000256" key="2">
    <source>
        <dbReference type="ARBA" id="ARBA00022475"/>
    </source>
</evidence>
<protein>
    <submittedName>
        <fullName evidence="8">Putative MFS family arabinose efflux permease</fullName>
    </submittedName>
</protein>
<feature type="transmembrane region" description="Helical" evidence="6">
    <location>
        <begin position="189"/>
        <end position="214"/>
    </location>
</feature>
<feature type="transmembrane region" description="Helical" evidence="6">
    <location>
        <begin position="70"/>
        <end position="91"/>
    </location>
</feature>
<feature type="transmembrane region" description="Helical" evidence="6">
    <location>
        <begin position="103"/>
        <end position="122"/>
    </location>
</feature>
<keyword evidence="3 6" id="KW-0812">Transmembrane</keyword>
<dbReference type="GO" id="GO:0005886">
    <property type="term" value="C:plasma membrane"/>
    <property type="evidence" value="ECO:0007669"/>
    <property type="project" value="UniProtKB-SubCell"/>
</dbReference>
<proteinExistence type="predicted"/>
<sequence>MTQSTLSHAPETDSGVKRAASVATDPVGYSPLRAWLAVFALALGTFSFVTTETLPIGLLPSIGAGVDVSVGTAGFLVTGFAAVAAITAAPLTTLCGRVDRKWLLAALLVAYVIGNLLATVASSYAMLLVARIVVALAHGVFWSIAAAIAVRLVPERHAVRSTAIVLGGISLASVLGVPLGTMIGQHSGWHTAFAAVAAVGFVVLVAVLFLLPGLPAQGSGSLAALPRVLRNGRLRTAVAVTALVMIGHFLAFTYIAPYLEDITGISEGMVGVLLLVFGVAGFAGNFIAGAVVGRSVRATLLGALAVMTASLVLLWAFGDSKAAAVTLLIVWGLAFAALPVGLQTWVLELAKEESDAASSLYVAAFNGAIAIGSLVGGLIVDSSAGPRAVTAIGAALAACALLTLVLAGRGTRSTENA</sequence>
<comment type="subcellular location">
    <subcellularLocation>
        <location evidence="1">Cell membrane</location>
        <topology evidence="1">Multi-pass membrane protein</topology>
    </subcellularLocation>
</comment>
<organism evidence="8 9">
    <name type="scientific">Streptomyces netropsis</name>
    <name type="common">Streptoverticillium netropsis</name>
    <dbReference type="NCBI Taxonomy" id="55404"/>
    <lineage>
        <taxon>Bacteria</taxon>
        <taxon>Bacillati</taxon>
        <taxon>Actinomycetota</taxon>
        <taxon>Actinomycetes</taxon>
        <taxon>Kitasatosporales</taxon>
        <taxon>Streptomycetaceae</taxon>
        <taxon>Streptomyces</taxon>
    </lineage>
</organism>
<keyword evidence="5 6" id="KW-0472">Membrane</keyword>
<feature type="transmembrane region" description="Helical" evidence="6">
    <location>
        <begin position="359"/>
        <end position="380"/>
    </location>
</feature>
<comment type="caution">
    <text evidence="8">The sequence shown here is derived from an EMBL/GenBank/DDBJ whole genome shotgun (WGS) entry which is preliminary data.</text>
</comment>
<dbReference type="Proteomes" id="UP000556436">
    <property type="component" value="Unassembled WGS sequence"/>
</dbReference>
<dbReference type="PANTHER" id="PTHR43124">
    <property type="entry name" value="PURINE EFFLUX PUMP PBUE"/>
    <property type="match status" value="1"/>
</dbReference>
<evidence type="ECO:0000256" key="6">
    <source>
        <dbReference type="SAM" id="Phobius"/>
    </source>
</evidence>
<evidence type="ECO:0000256" key="5">
    <source>
        <dbReference type="ARBA" id="ARBA00023136"/>
    </source>
</evidence>
<dbReference type="PROSITE" id="PS50850">
    <property type="entry name" value="MFS"/>
    <property type="match status" value="1"/>
</dbReference>
<feature type="transmembrane region" description="Helical" evidence="6">
    <location>
        <begin position="268"/>
        <end position="291"/>
    </location>
</feature>
<evidence type="ECO:0000256" key="1">
    <source>
        <dbReference type="ARBA" id="ARBA00004651"/>
    </source>
</evidence>
<dbReference type="SUPFAM" id="SSF103473">
    <property type="entry name" value="MFS general substrate transporter"/>
    <property type="match status" value="1"/>
</dbReference>
<reference evidence="8 9" key="1">
    <citation type="submission" date="2020-08" db="EMBL/GenBank/DDBJ databases">
        <title>Genomic Encyclopedia of Type Strains, Phase III (KMG-III): the genomes of soil and plant-associated and newly described type strains.</title>
        <authorList>
            <person name="Whitman W."/>
        </authorList>
    </citation>
    <scope>NUCLEOTIDE SEQUENCE [LARGE SCALE GENOMIC DNA]</scope>
    <source>
        <strain evidence="8 9">CECT 3265</strain>
    </source>
</reference>
<accession>A0A7W7LER7</accession>
<feature type="transmembrane region" description="Helical" evidence="6">
    <location>
        <begin position="128"/>
        <end position="150"/>
    </location>
</feature>
<evidence type="ECO:0000256" key="3">
    <source>
        <dbReference type="ARBA" id="ARBA00022692"/>
    </source>
</evidence>
<evidence type="ECO:0000313" key="9">
    <source>
        <dbReference type="Proteomes" id="UP000556436"/>
    </source>
</evidence>
<dbReference type="Pfam" id="PF07690">
    <property type="entry name" value="MFS_1"/>
    <property type="match status" value="1"/>
</dbReference>
<feature type="transmembrane region" description="Helical" evidence="6">
    <location>
        <begin position="32"/>
        <end position="50"/>
    </location>
</feature>
<keyword evidence="9" id="KW-1185">Reference proteome</keyword>
<feature type="transmembrane region" description="Helical" evidence="6">
    <location>
        <begin position="323"/>
        <end position="347"/>
    </location>
</feature>
<name>A0A7W7LER7_STRNE</name>
<dbReference type="Gene3D" id="1.20.1250.20">
    <property type="entry name" value="MFS general substrate transporter like domains"/>
    <property type="match status" value="2"/>
</dbReference>
<evidence type="ECO:0000313" key="8">
    <source>
        <dbReference type="EMBL" id="MBB4888296.1"/>
    </source>
</evidence>
<evidence type="ECO:0000259" key="7">
    <source>
        <dbReference type="PROSITE" id="PS50850"/>
    </source>
</evidence>
<gene>
    <name evidence="8" type="ORF">FHS38_004365</name>
</gene>
<feature type="transmembrane region" description="Helical" evidence="6">
    <location>
        <begin position="386"/>
        <end position="407"/>
    </location>
</feature>
<dbReference type="InterPro" id="IPR011701">
    <property type="entry name" value="MFS"/>
</dbReference>
<keyword evidence="4 6" id="KW-1133">Transmembrane helix</keyword>